<comment type="caution">
    <text evidence="1">The sequence shown here is derived from an EMBL/GenBank/DDBJ whole genome shotgun (WGS) entry which is preliminary data.</text>
</comment>
<reference evidence="1" key="2">
    <citation type="submission" date="2020-06" db="EMBL/GenBank/DDBJ databases">
        <title>Helianthus annuus Genome sequencing and assembly Release 2.</title>
        <authorList>
            <person name="Gouzy J."/>
            <person name="Langlade N."/>
            <person name="Munos S."/>
        </authorList>
    </citation>
    <scope>NUCLEOTIDE SEQUENCE</scope>
    <source>
        <tissue evidence="1">Leaves</tissue>
    </source>
</reference>
<keyword evidence="2" id="KW-1185">Reference proteome</keyword>
<evidence type="ECO:0000313" key="2">
    <source>
        <dbReference type="Proteomes" id="UP000215914"/>
    </source>
</evidence>
<organism evidence="1 2">
    <name type="scientific">Helianthus annuus</name>
    <name type="common">Common sunflower</name>
    <dbReference type="NCBI Taxonomy" id="4232"/>
    <lineage>
        <taxon>Eukaryota</taxon>
        <taxon>Viridiplantae</taxon>
        <taxon>Streptophyta</taxon>
        <taxon>Embryophyta</taxon>
        <taxon>Tracheophyta</taxon>
        <taxon>Spermatophyta</taxon>
        <taxon>Magnoliopsida</taxon>
        <taxon>eudicotyledons</taxon>
        <taxon>Gunneridae</taxon>
        <taxon>Pentapetalae</taxon>
        <taxon>asterids</taxon>
        <taxon>campanulids</taxon>
        <taxon>Asterales</taxon>
        <taxon>Asteraceae</taxon>
        <taxon>Asteroideae</taxon>
        <taxon>Heliantheae alliance</taxon>
        <taxon>Heliantheae</taxon>
        <taxon>Helianthus</taxon>
    </lineage>
</organism>
<dbReference type="AlphaFoldDB" id="A0A9K3J8D8"/>
<reference evidence="1" key="1">
    <citation type="journal article" date="2017" name="Nature">
        <title>The sunflower genome provides insights into oil metabolism, flowering and Asterid evolution.</title>
        <authorList>
            <person name="Badouin H."/>
            <person name="Gouzy J."/>
            <person name="Grassa C.J."/>
            <person name="Murat F."/>
            <person name="Staton S.E."/>
            <person name="Cottret L."/>
            <person name="Lelandais-Briere C."/>
            <person name="Owens G.L."/>
            <person name="Carrere S."/>
            <person name="Mayjonade B."/>
            <person name="Legrand L."/>
            <person name="Gill N."/>
            <person name="Kane N.C."/>
            <person name="Bowers J.E."/>
            <person name="Hubner S."/>
            <person name="Bellec A."/>
            <person name="Berard A."/>
            <person name="Berges H."/>
            <person name="Blanchet N."/>
            <person name="Boniface M.C."/>
            <person name="Brunel D."/>
            <person name="Catrice O."/>
            <person name="Chaidir N."/>
            <person name="Claudel C."/>
            <person name="Donnadieu C."/>
            <person name="Faraut T."/>
            <person name="Fievet G."/>
            <person name="Helmstetter N."/>
            <person name="King M."/>
            <person name="Knapp S.J."/>
            <person name="Lai Z."/>
            <person name="Le Paslier M.C."/>
            <person name="Lippi Y."/>
            <person name="Lorenzon L."/>
            <person name="Mandel J.R."/>
            <person name="Marage G."/>
            <person name="Marchand G."/>
            <person name="Marquand E."/>
            <person name="Bret-Mestries E."/>
            <person name="Morien E."/>
            <person name="Nambeesan S."/>
            <person name="Nguyen T."/>
            <person name="Pegot-Espagnet P."/>
            <person name="Pouilly N."/>
            <person name="Raftis F."/>
            <person name="Sallet E."/>
            <person name="Schiex T."/>
            <person name="Thomas J."/>
            <person name="Vandecasteele C."/>
            <person name="Vares D."/>
            <person name="Vear F."/>
            <person name="Vautrin S."/>
            <person name="Crespi M."/>
            <person name="Mangin B."/>
            <person name="Burke J.M."/>
            <person name="Salse J."/>
            <person name="Munos S."/>
            <person name="Vincourt P."/>
            <person name="Rieseberg L.H."/>
            <person name="Langlade N.B."/>
        </authorList>
    </citation>
    <scope>NUCLEOTIDE SEQUENCE</scope>
    <source>
        <tissue evidence="1">Leaves</tissue>
    </source>
</reference>
<dbReference type="Gramene" id="mRNA:HanXRQr2_Chr04g0167961">
    <property type="protein sequence ID" value="mRNA:HanXRQr2_Chr04g0167961"/>
    <property type="gene ID" value="HanXRQr2_Chr04g0167961"/>
</dbReference>
<accession>A0A9K3J8D8</accession>
<protein>
    <submittedName>
        <fullName evidence="1">Uncharacterized protein</fullName>
    </submittedName>
</protein>
<dbReference type="EMBL" id="MNCJ02000319">
    <property type="protein sequence ID" value="KAF5810314.1"/>
    <property type="molecule type" value="Genomic_DNA"/>
</dbReference>
<gene>
    <name evidence="1" type="ORF">HanXRQr2_Chr04g0167961</name>
</gene>
<evidence type="ECO:0000313" key="1">
    <source>
        <dbReference type="EMBL" id="KAF5810314.1"/>
    </source>
</evidence>
<sequence length="83" mass="9205">MNWMPQGPNPYNPYWHIMQSGMDPFRGPYSSGLPYMGGYGIGPMDVPFGSIFLQDQFSAPRGLMMPPFIPTKALKLLGPPEAL</sequence>
<name>A0A9K3J8D8_HELAN</name>
<dbReference type="Proteomes" id="UP000215914">
    <property type="component" value="Unassembled WGS sequence"/>
</dbReference>
<proteinExistence type="predicted"/>